<keyword evidence="1" id="KW-0812">Transmembrane</keyword>
<dbReference type="AlphaFoldDB" id="A0A1J5PQK9"/>
<evidence type="ECO:0000256" key="1">
    <source>
        <dbReference type="SAM" id="Phobius"/>
    </source>
</evidence>
<proteinExistence type="predicted"/>
<feature type="transmembrane region" description="Helical" evidence="1">
    <location>
        <begin position="89"/>
        <end position="108"/>
    </location>
</feature>
<reference evidence="2" key="1">
    <citation type="submission" date="2016-10" db="EMBL/GenBank/DDBJ databases">
        <title>Sequence of Gallionella enrichment culture.</title>
        <authorList>
            <person name="Poehlein A."/>
            <person name="Muehling M."/>
            <person name="Daniel R."/>
        </authorList>
    </citation>
    <scope>NUCLEOTIDE SEQUENCE</scope>
</reference>
<keyword evidence="1" id="KW-0472">Membrane</keyword>
<keyword evidence="1" id="KW-1133">Transmembrane helix</keyword>
<name>A0A1J5PQK9_9ZZZZ</name>
<feature type="transmembrane region" description="Helical" evidence="1">
    <location>
        <begin position="120"/>
        <end position="140"/>
    </location>
</feature>
<sequence>MMSVTRCTELTISCMVLPAVSTCLVPSAVLLTESVISSLISFAAEAERCARLRTSPATTAKPRPCSPARAASTAAFNARMLVWKAMPSITEMMSSIFLALLLIALMVLTTSDTTLPPLTAIPEAAIASWLACLAFSALFFTVEASCSMLAAVSSSDEACCSVRLERSLLPEAISPAAVLMVSPDSRTCIMTSVI</sequence>
<organism evidence="2">
    <name type="scientific">mine drainage metagenome</name>
    <dbReference type="NCBI Taxonomy" id="410659"/>
    <lineage>
        <taxon>unclassified sequences</taxon>
        <taxon>metagenomes</taxon>
        <taxon>ecological metagenomes</taxon>
    </lineage>
</organism>
<dbReference type="EMBL" id="MLJW01007001">
    <property type="protein sequence ID" value="OIQ65869.1"/>
    <property type="molecule type" value="Genomic_DNA"/>
</dbReference>
<evidence type="ECO:0000313" key="2">
    <source>
        <dbReference type="EMBL" id="OIQ65869.1"/>
    </source>
</evidence>
<protein>
    <submittedName>
        <fullName evidence="2">Uncharacterized protein</fullName>
    </submittedName>
</protein>
<accession>A0A1J5PQK9</accession>
<comment type="caution">
    <text evidence="2">The sequence shown here is derived from an EMBL/GenBank/DDBJ whole genome shotgun (WGS) entry which is preliminary data.</text>
</comment>
<gene>
    <name evidence="2" type="ORF">GALL_525680</name>
</gene>